<evidence type="ECO:0000313" key="2">
    <source>
        <dbReference type="Proteomes" id="UP000315369"/>
    </source>
</evidence>
<name>A0A540X8G2_9BACT</name>
<comment type="caution">
    <text evidence="1">The sequence shown here is derived from an EMBL/GenBank/DDBJ whole genome shotgun (WGS) entry which is preliminary data.</text>
</comment>
<dbReference type="EMBL" id="VIFM01000006">
    <property type="protein sequence ID" value="TQF17520.1"/>
    <property type="molecule type" value="Genomic_DNA"/>
</dbReference>
<evidence type="ECO:0000313" key="1">
    <source>
        <dbReference type="EMBL" id="TQF17520.1"/>
    </source>
</evidence>
<organism evidence="1 2">
    <name type="scientific">Myxococcus llanfairpwllgwyngyllgogerychwyrndrobwllllantysiliogogogochensis</name>
    <dbReference type="NCBI Taxonomy" id="2590453"/>
    <lineage>
        <taxon>Bacteria</taxon>
        <taxon>Pseudomonadati</taxon>
        <taxon>Myxococcota</taxon>
        <taxon>Myxococcia</taxon>
        <taxon>Myxococcales</taxon>
        <taxon>Cystobacterineae</taxon>
        <taxon>Myxococcaceae</taxon>
        <taxon>Myxococcus</taxon>
    </lineage>
</organism>
<proteinExistence type="predicted"/>
<dbReference type="InterPro" id="IPR058238">
    <property type="entry name" value="Lant_leader_dom"/>
</dbReference>
<keyword evidence="2" id="KW-1185">Reference proteome</keyword>
<dbReference type="NCBIfam" id="NF038153">
    <property type="entry name" value="lant_leader_L1a"/>
    <property type="match status" value="1"/>
</dbReference>
<gene>
    <name evidence="1" type="ORF">FJV41_02620</name>
</gene>
<dbReference type="RefSeq" id="WP_141640790.1">
    <property type="nucleotide sequence ID" value="NZ_VIFM01000006.1"/>
</dbReference>
<dbReference type="Proteomes" id="UP000315369">
    <property type="component" value="Unassembled WGS sequence"/>
</dbReference>
<reference evidence="1 2" key="1">
    <citation type="submission" date="2019-06" db="EMBL/GenBank/DDBJ databases">
        <authorList>
            <person name="Livingstone P."/>
            <person name="Whitworth D."/>
        </authorList>
    </citation>
    <scope>NUCLEOTIDE SEQUENCE [LARGE SCALE GENOMIC DNA]</scope>
    <source>
        <strain evidence="1 2">AM401</strain>
    </source>
</reference>
<protein>
    <submittedName>
        <fullName evidence="1">Uncharacterized protein</fullName>
    </submittedName>
</protein>
<sequence length="60" mass="6522">MSTRPSKKLTLKKETLRTLDSAELPQLEGVMGGVSLAIDDIDNSPSKTVQPTVVPRTRTL</sequence>
<dbReference type="AlphaFoldDB" id="A0A540X8G2"/>
<accession>A0A540X8G2</accession>